<feature type="coiled-coil region" evidence="1">
    <location>
        <begin position="239"/>
        <end position="291"/>
    </location>
</feature>
<keyword evidence="3" id="KW-0472">Membrane</keyword>
<dbReference type="Proteomes" id="UP001305521">
    <property type="component" value="Chromosome"/>
</dbReference>
<sequence length="538" mass="56504">MEGSSDADLRAPRADPGLPASPTGGTPLSFRSPSGKRAHPRVALPATVDLAGATYRLADLSVGGFALEEDGPPAALDDPFRVIFRIGQPHLSLAIEAVVKVRRLSGGRAKSFQIIEISPDGAVALDRLVAIWLSGSDSLASALSRASLDAPEPAEATGRNRRSLLAFGAAALALLLAAGYVASSRLVVYSEFGAVAAPMSMIRAPQPGLLVLQAGAPGLRTEPGQVLGELRPELPTQVVADTTHQINALEARLRQLQGELEHGEASFEAFRAQAEADLLAATETRRLMERQVETQERLFNRLAGLTRQGIVAGARADQEEINLMHHRRSLAEARAAENAARILAGEARAGRFRHDGRPTARSPEEVRREVAAVTASLNDMRQTLARLAAPVPILSPCLCRIAQVAVPSGTAVLAGDVLLGLAAEGSAAPLEVDALVPSTRIPFLALGQRVGVRLAGARDVTPGRIIALNHNPENTGRIGLPDNLRSLRIYGLVTVALDAPPPGGANAIGMPALLQAPVSLRMLLLNLPGFAWIARLGG</sequence>
<dbReference type="RefSeq" id="WP_318650585.1">
    <property type="nucleotide sequence ID" value="NZ_CP137852.1"/>
</dbReference>
<accession>A0ABZ0PN12</accession>
<dbReference type="EMBL" id="CP137852">
    <property type="protein sequence ID" value="WPB86616.1"/>
    <property type="molecule type" value="Genomic_DNA"/>
</dbReference>
<dbReference type="InterPro" id="IPR003660">
    <property type="entry name" value="HAMP_dom"/>
</dbReference>
<evidence type="ECO:0000256" key="1">
    <source>
        <dbReference type="SAM" id="Coils"/>
    </source>
</evidence>
<keyword evidence="3" id="KW-0812">Transmembrane</keyword>
<dbReference type="InterPro" id="IPR050739">
    <property type="entry name" value="MFP"/>
</dbReference>
<feature type="domain" description="HAMP" evidence="4">
    <location>
        <begin position="334"/>
        <end position="389"/>
    </location>
</feature>
<evidence type="ECO:0000259" key="4">
    <source>
        <dbReference type="PROSITE" id="PS50885"/>
    </source>
</evidence>
<dbReference type="PANTHER" id="PTHR30386:SF28">
    <property type="entry name" value="EXPORTED PROTEIN"/>
    <property type="match status" value="1"/>
</dbReference>
<reference evidence="5 6" key="1">
    <citation type="submission" date="2023-11" db="EMBL/GenBank/DDBJ databases">
        <title>Arctic aerobic anoxygenic photoheterotroph Sediminicoccus rosea KRV36 adapts its photosynthesis to long days of polar summer.</title>
        <authorList>
            <person name="Tomasch J."/>
            <person name="Kopejtka K."/>
            <person name="Bily T."/>
            <person name="Gardiner A.T."/>
            <person name="Gardian Z."/>
            <person name="Shivaramu S."/>
            <person name="Koblizek M."/>
            <person name="Engelhardt F."/>
            <person name="Kaftan D."/>
        </authorList>
    </citation>
    <scope>NUCLEOTIDE SEQUENCE [LARGE SCALE GENOMIC DNA]</scope>
    <source>
        <strain evidence="5 6">R-30</strain>
    </source>
</reference>
<feature type="compositionally biased region" description="Polar residues" evidence="2">
    <location>
        <begin position="23"/>
        <end position="32"/>
    </location>
</feature>
<gene>
    <name evidence="5" type="ORF">R9Z33_06990</name>
</gene>
<keyword evidence="1" id="KW-0175">Coiled coil</keyword>
<dbReference type="SUPFAM" id="SSF141371">
    <property type="entry name" value="PilZ domain-like"/>
    <property type="match status" value="1"/>
</dbReference>
<evidence type="ECO:0000313" key="6">
    <source>
        <dbReference type="Proteomes" id="UP001305521"/>
    </source>
</evidence>
<dbReference type="Pfam" id="PF07238">
    <property type="entry name" value="PilZ"/>
    <property type="match status" value="1"/>
</dbReference>
<proteinExistence type="predicted"/>
<keyword evidence="6" id="KW-1185">Reference proteome</keyword>
<feature type="transmembrane region" description="Helical" evidence="3">
    <location>
        <begin position="164"/>
        <end position="182"/>
    </location>
</feature>
<dbReference type="InterPro" id="IPR009875">
    <property type="entry name" value="PilZ_domain"/>
</dbReference>
<evidence type="ECO:0000256" key="3">
    <source>
        <dbReference type="SAM" id="Phobius"/>
    </source>
</evidence>
<name>A0ABZ0PN12_9PROT</name>
<evidence type="ECO:0000313" key="5">
    <source>
        <dbReference type="EMBL" id="WPB86616.1"/>
    </source>
</evidence>
<dbReference type="PANTHER" id="PTHR30386">
    <property type="entry name" value="MEMBRANE FUSION SUBUNIT OF EMRAB-TOLC MULTIDRUG EFFLUX PUMP"/>
    <property type="match status" value="1"/>
</dbReference>
<dbReference type="Gene3D" id="2.40.10.220">
    <property type="entry name" value="predicted glycosyltransferase like domains"/>
    <property type="match status" value="1"/>
</dbReference>
<feature type="region of interest" description="Disordered" evidence="2">
    <location>
        <begin position="1"/>
        <end position="38"/>
    </location>
</feature>
<dbReference type="PROSITE" id="PS50885">
    <property type="entry name" value="HAMP"/>
    <property type="match status" value="1"/>
</dbReference>
<protein>
    <recommendedName>
        <fullName evidence="4">HAMP domain-containing protein</fullName>
    </recommendedName>
</protein>
<evidence type="ECO:0000256" key="2">
    <source>
        <dbReference type="SAM" id="MobiDB-lite"/>
    </source>
</evidence>
<organism evidence="5 6">
    <name type="scientific">Sediminicoccus rosea</name>
    <dbReference type="NCBI Taxonomy" id="1225128"/>
    <lineage>
        <taxon>Bacteria</taxon>
        <taxon>Pseudomonadati</taxon>
        <taxon>Pseudomonadota</taxon>
        <taxon>Alphaproteobacteria</taxon>
        <taxon>Acetobacterales</taxon>
        <taxon>Roseomonadaceae</taxon>
        <taxon>Sediminicoccus</taxon>
    </lineage>
</organism>
<keyword evidence="3" id="KW-1133">Transmembrane helix</keyword>